<evidence type="ECO:0000256" key="1">
    <source>
        <dbReference type="SAM" id="MobiDB-lite"/>
    </source>
</evidence>
<accession>A0AAD1ZDY3</accession>
<dbReference type="EMBL" id="OU503044">
    <property type="protein sequence ID" value="CAI9767163.1"/>
    <property type="molecule type" value="Genomic_DNA"/>
</dbReference>
<protein>
    <submittedName>
        <fullName evidence="2">Uncharacterized protein</fullName>
    </submittedName>
</protein>
<sequence>MKPGFPAEEEEHIRKEIESSTRPLSLSNSIAEAPQEASGFIHAPTIELLGEIVIKEVSSSHRKIPVIEYEVSNASQKGSKSRPISVSSQIFTQEISTKDSPSYGSFTDEGKILKKEGGKYGEPKIEFITPVRRSSRIRDRTVMSP</sequence>
<feature type="compositionally biased region" description="Polar residues" evidence="1">
    <location>
        <begin position="20"/>
        <end position="30"/>
    </location>
</feature>
<evidence type="ECO:0000313" key="3">
    <source>
        <dbReference type="Proteomes" id="UP000834106"/>
    </source>
</evidence>
<proteinExistence type="predicted"/>
<dbReference type="PANTHER" id="PTHR34775:SF6">
    <property type="entry name" value="TRANSMEMBRANE PROTEIN"/>
    <property type="match status" value="1"/>
</dbReference>
<dbReference type="AlphaFoldDB" id="A0AAD1ZDY3"/>
<name>A0AAD1ZDY3_9LAMI</name>
<feature type="region of interest" description="Disordered" evidence="1">
    <location>
        <begin position="1"/>
        <end position="30"/>
    </location>
</feature>
<evidence type="ECO:0000313" key="2">
    <source>
        <dbReference type="EMBL" id="CAI9767163.1"/>
    </source>
</evidence>
<organism evidence="2 3">
    <name type="scientific">Fraxinus pennsylvanica</name>
    <dbReference type="NCBI Taxonomy" id="56036"/>
    <lineage>
        <taxon>Eukaryota</taxon>
        <taxon>Viridiplantae</taxon>
        <taxon>Streptophyta</taxon>
        <taxon>Embryophyta</taxon>
        <taxon>Tracheophyta</taxon>
        <taxon>Spermatophyta</taxon>
        <taxon>Magnoliopsida</taxon>
        <taxon>eudicotyledons</taxon>
        <taxon>Gunneridae</taxon>
        <taxon>Pentapetalae</taxon>
        <taxon>asterids</taxon>
        <taxon>lamiids</taxon>
        <taxon>Lamiales</taxon>
        <taxon>Oleaceae</taxon>
        <taxon>Oleeae</taxon>
        <taxon>Fraxinus</taxon>
    </lineage>
</organism>
<dbReference type="Proteomes" id="UP000834106">
    <property type="component" value="Chromosome 9"/>
</dbReference>
<gene>
    <name evidence="2" type="ORF">FPE_LOCUS14593</name>
</gene>
<dbReference type="PANTHER" id="PTHR34775">
    <property type="entry name" value="TRANSMEMBRANE PROTEIN"/>
    <property type="match status" value="1"/>
</dbReference>
<keyword evidence="3" id="KW-1185">Reference proteome</keyword>
<reference evidence="2" key="1">
    <citation type="submission" date="2023-05" db="EMBL/GenBank/DDBJ databases">
        <authorList>
            <person name="Huff M."/>
        </authorList>
    </citation>
    <scope>NUCLEOTIDE SEQUENCE</scope>
</reference>